<evidence type="ECO:0000313" key="2">
    <source>
        <dbReference type="EMBL" id="SDR86924.1"/>
    </source>
</evidence>
<name>A0A1H1MJA3_9CELL</name>
<reference evidence="2 3" key="1">
    <citation type="submission" date="2016-10" db="EMBL/GenBank/DDBJ databases">
        <authorList>
            <person name="de Groot N.N."/>
        </authorList>
    </citation>
    <scope>NUCLEOTIDE SEQUENCE [LARGE SCALE GENOMIC DNA]</scope>
    <source>
        <strain evidence="2 3">DSM 22126</strain>
    </source>
</reference>
<keyword evidence="1" id="KW-0812">Transmembrane</keyword>
<organism evidence="2 3">
    <name type="scientific">Paraoerskovia marina</name>
    <dbReference type="NCBI Taxonomy" id="545619"/>
    <lineage>
        <taxon>Bacteria</taxon>
        <taxon>Bacillati</taxon>
        <taxon>Actinomycetota</taxon>
        <taxon>Actinomycetes</taxon>
        <taxon>Micrococcales</taxon>
        <taxon>Cellulomonadaceae</taxon>
        <taxon>Paraoerskovia</taxon>
    </lineage>
</organism>
<feature type="transmembrane region" description="Helical" evidence="1">
    <location>
        <begin position="191"/>
        <end position="213"/>
    </location>
</feature>
<dbReference type="EMBL" id="LT629776">
    <property type="protein sequence ID" value="SDR86924.1"/>
    <property type="molecule type" value="Genomic_DNA"/>
</dbReference>
<keyword evidence="1" id="KW-0472">Membrane</keyword>
<feature type="transmembrane region" description="Helical" evidence="1">
    <location>
        <begin position="244"/>
        <end position="264"/>
    </location>
</feature>
<dbReference type="RefSeq" id="WP_197675402.1">
    <property type="nucleotide sequence ID" value="NZ_LT629776.1"/>
</dbReference>
<dbReference type="STRING" id="545619.SAMN04489860_0259"/>
<evidence type="ECO:0000313" key="3">
    <source>
        <dbReference type="Proteomes" id="UP000185663"/>
    </source>
</evidence>
<feature type="transmembrane region" description="Helical" evidence="1">
    <location>
        <begin position="160"/>
        <end position="184"/>
    </location>
</feature>
<accession>A0A1H1MJA3</accession>
<sequence>MSTAETTATPVPDPAGRPAPSRWSRVALVVGGLCAVLLVMLTAFALPSVKSSPQDVPVAIVGPDQQVATIEDSIDQAAPGALDLVTAADADAAEQMILDREVYGAFVLGQDGVTVQTASAASYSVASMLTQASQQLGASAGVQVTVEDVVPLPEDDPRGVGLTAGSLPLAIGGLLAAAACIALLHGPTRRIAGAAGFALVGGFALTAVLQYGFGTFDGPYALTALAASLGIGATSMLVLGLERLLGAPGIAVGAVIVVLLGNPLSGITTAPEYLPQPWGAVGQLLPPGAMDTLLRNVAYFDGAASLGPILVLCGWIVIGLVLFAAGVARSRRSGTEL</sequence>
<keyword evidence="3" id="KW-1185">Reference proteome</keyword>
<evidence type="ECO:0000256" key="1">
    <source>
        <dbReference type="SAM" id="Phobius"/>
    </source>
</evidence>
<feature type="transmembrane region" description="Helical" evidence="1">
    <location>
        <begin position="26"/>
        <end position="46"/>
    </location>
</feature>
<proteinExistence type="predicted"/>
<feature type="transmembrane region" description="Helical" evidence="1">
    <location>
        <begin position="219"/>
        <end position="239"/>
    </location>
</feature>
<dbReference type="Proteomes" id="UP000185663">
    <property type="component" value="Chromosome I"/>
</dbReference>
<gene>
    <name evidence="2" type="ORF">SAMN04489860_0259</name>
</gene>
<evidence type="ECO:0008006" key="4">
    <source>
        <dbReference type="Google" id="ProtNLM"/>
    </source>
</evidence>
<feature type="transmembrane region" description="Helical" evidence="1">
    <location>
        <begin position="309"/>
        <end position="328"/>
    </location>
</feature>
<dbReference type="AlphaFoldDB" id="A0A1H1MJA3"/>
<keyword evidence="1" id="KW-1133">Transmembrane helix</keyword>
<protein>
    <recommendedName>
        <fullName evidence="4">ABC-2 family transporter protein</fullName>
    </recommendedName>
</protein>
<dbReference type="eggNOG" id="COG1511">
    <property type="taxonomic scope" value="Bacteria"/>
</dbReference>